<feature type="chain" id="PRO_5042850968" description="Right handed beta helix domain-containing protein" evidence="1">
    <location>
        <begin position="26"/>
        <end position="1119"/>
    </location>
</feature>
<dbReference type="KEGG" id="puo:RZN69_08180"/>
<feature type="signal peptide" evidence="1">
    <location>
        <begin position="1"/>
        <end position="25"/>
    </location>
</feature>
<dbReference type="InterPro" id="IPR011050">
    <property type="entry name" value="Pectin_lyase_fold/virulence"/>
</dbReference>
<dbReference type="SUPFAM" id="SSF51126">
    <property type="entry name" value="Pectin lyase-like"/>
    <property type="match status" value="1"/>
</dbReference>
<accession>A0AAQ3LJ25</accession>
<dbReference type="RefSeq" id="WP_317835605.1">
    <property type="nucleotide sequence ID" value="NZ_CP136920.1"/>
</dbReference>
<dbReference type="Proteomes" id="UP001304300">
    <property type="component" value="Chromosome"/>
</dbReference>
<evidence type="ECO:0000256" key="1">
    <source>
        <dbReference type="SAM" id="SignalP"/>
    </source>
</evidence>
<protein>
    <recommendedName>
        <fullName evidence="4">Right handed beta helix domain-containing protein</fullName>
    </recommendedName>
</protein>
<name>A0AAQ3LJ25_9BACT</name>
<sequence>MKVLMRCQFLAIFCLPFLAPSVSCAAEVLNNPDFEAGSTDWPGLSGIETNNGNVYAGSNSARINQSFYWRQASQTFPCVAGELLSFGGYVKVSAIDQGSAGIRVSYYDASDTKIGSDSAGSISGTQGYTLVSNDAVAPVNTTYAKMELFVGKSTNGLYGLAYFDDLFVDTFSHKSFLIFDSDFDSGLDGWSHKAQAHHVDYNGGKALRFTHAGHWKSSYHEFPCVVGQEYAVSFGIATDGSTSGSGVRIRFYDSSNSQLSDEYLAGNSAGTSAYTLYSMDGIFPPANAVKMRFMGYSGTGGSGGFSYLDDVTISTEQAGGLPSPNLIPQQLTEVMPDPGFENGVGDWTSGLSVETTNVAVGSQSARIPAFHFFKAYNHDLIAAGAGEYYSMSIKLAFTNITDSPGIVLQFIASDGTTVLGSSGGLFDAEGTFGYRDYRVDNARTPAGTAYIRPRISMPANDEPGSDAFIDEVHVYKVTTLPVRAVPTYESISVYVGRESQSTDEVAHVYYREAGTSTWFEALEPIFDSVVGEYRGSIIGLNEDTDYEIQVVLEANGTVLEEAGTTVSTWTSTPNHGAVQNFSSYVSGGKAVIEDVHGTPDSWVKIVGTGSNDLDAGYANDVAVTIENCSYVILENVDIKGGRRHSVKIEHSDSIRLINCEMSGWARQPNYTDGTYFYENAGDVGNSNKRINKDAAVYMVLTSAVTIERCYMHDPRLGANNWGPSNNKHPLGPNAIYVQNILGTANYKLMGNSVVRYNDMIGSDGLRWNDAIEGENNSSDGGSFYRDSDVYGNMITFANDDSTELDGGQKNVRFFGNRVENCFVGLSLAPCRLGPSYVYRNIITNMGDDRGISYNMVKLGGGPTHSKGKSFFFNNTFYAIGNGLGGVGFGSDSGDSRRMFKLQSRNNIIYSLQSFRNTINDVYPDVDGWSSFDYDNLASAGASVAKVNYAAGNETNGILNNYPTFVNAAVGDFRPAGGSSAIDSGLPMFNFADIWNAVGPDQGALEDGDSSLIPIRPINMTSDKYLLTLSGSAGGANQTTTFKLTSGSLGGSWSYEILKNDSEDWLTVTSSGSSIGSNSTKTFTVTLLNSSKPIGTYKATILVKFANGHSVPVSIEGTVN</sequence>
<keyword evidence="3" id="KW-1185">Reference proteome</keyword>
<evidence type="ECO:0008006" key="4">
    <source>
        <dbReference type="Google" id="ProtNLM"/>
    </source>
</evidence>
<organism evidence="2 3">
    <name type="scientific">Rubellicoccus peritrichatus</name>
    <dbReference type="NCBI Taxonomy" id="3080537"/>
    <lineage>
        <taxon>Bacteria</taxon>
        <taxon>Pseudomonadati</taxon>
        <taxon>Verrucomicrobiota</taxon>
        <taxon>Opitutia</taxon>
        <taxon>Puniceicoccales</taxon>
        <taxon>Cerasicoccaceae</taxon>
        <taxon>Rubellicoccus</taxon>
    </lineage>
</organism>
<evidence type="ECO:0000313" key="3">
    <source>
        <dbReference type="Proteomes" id="UP001304300"/>
    </source>
</evidence>
<keyword evidence="1" id="KW-0732">Signal</keyword>
<reference evidence="2 3" key="1">
    <citation type="submission" date="2023-10" db="EMBL/GenBank/DDBJ databases">
        <title>Rubellicoccus peritrichatus gen. nov., sp. nov., isolated from an algae of coral reef tank.</title>
        <authorList>
            <person name="Luo J."/>
        </authorList>
    </citation>
    <scope>NUCLEOTIDE SEQUENCE [LARGE SCALE GENOMIC DNA]</scope>
    <source>
        <strain evidence="2 3">CR14</strain>
    </source>
</reference>
<proteinExistence type="predicted"/>
<gene>
    <name evidence="2" type="ORF">RZN69_08180</name>
</gene>
<dbReference type="Gene3D" id="2.60.120.260">
    <property type="entry name" value="Galactose-binding domain-like"/>
    <property type="match status" value="3"/>
</dbReference>
<dbReference type="EMBL" id="CP136920">
    <property type="protein sequence ID" value="WOO43069.1"/>
    <property type="molecule type" value="Genomic_DNA"/>
</dbReference>
<dbReference type="InterPro" id="IPR008979">
    <property type="entry name" value="Galactose-bd-like_sf"/>
</dbReference>
<dbReference type="SUPFAM" id="SSF49785">
    <property type="entry name" value="Galactose-binding domain-like"/>
    <property type="match status" value="1"/>
</dbReference>
<dbReference type="AlphaFoldDB" id="A0AAQ3LJ25"/>
<evidence type="ECO:0000313" key="2">
    <source>
        <dbReference type="EMBL" id="WOO43069.1"/>
    </source>
</evidence>